<feature type="domain" description="AMP-dependent synthetase/ligase" evidence="2">
    <location>
        <begin position="94"/>
        <end position="254"/>
    </location>
</feature>
<dbReference type="InterPro" id="IPR000873">
    <property type="entry name" value="AMP-dep_synth/lig_dom"/>
</dbReference>
<name>A0A1X9LMQ7_9MICO</name>
<dbReference type="Proteomes" id="UP000192775">
    <property type="component" value="Chromosome"/>
</dbReference>
<evidence type="ECO:0000313" key="4">
    <source>
        <dbReference type="EMBL" id="ARJ04399.1"/>
    </source>
</evidence>
<dbReference type="EMBL" id="CP020715">
    <property type="protein sequence ID" value="ARJ04399.1"/>
    <property type="molecule type" value="Genomic_DNA"/>
</dbReference>
<dbReference type="Pfam" id="PF00501">
    <property type="entry name" value="AMP-binding"/>
    <property type="match status" value="1"/>
</dbReference>
<evidence type="ECO:0000256" key="1">
    <source>
        <dbReference type="SAM" id="MobiDB-lite"/>
    </source>
</evidence>
<dbReference type="KEGG" id="cphy:B5808_03535"/>
<dbReference type="PANTHER" id="PTHR43767:SF1">
    <property type="entry name" value="NONRIBOSOMAL PEPTIDE SYNTHASE PES1 (EUROFUNG)-RELATED"/>
    <property type="match status" value="1"/>
</dbReference>
<feature type="region of interest" description="Disordered" evidence="1">
    <location>
        <begin position="411"/>
        <end position="440"/>
    </location>
</feature>
<accession>A0A1X9LMQ7</accession>
<evidence type="ECO:0000313" key="5">
    <source>
        <dbReference type="Proteomes" id="UP000192775"/>
    </source>
</evidence>
<evidence type="ECO:0000259" key="3">
    <source>
        <dbReference type="Pfam" id="PF13193"/>
    </source>
</evidence>
<dbReference type="Gene3D" id="3.40.50.12780">
    <property type="entry name" value="N-terminal domain of ligase-like"/>
    <property type="match status" value="1"/>
</dbReference>
<feature type="region of interest" description="Disordered" evidence="1">
    <location>
        <begin position="1"/>
        <end position="37"/>
    </location>
</feature>
<evidence type="ECO:0008006" key="6">
    <source>
        <dbReference type="Google" id="ProtNLM"/>
    </source>
</evidence>
<dbReference type="SUPFAM" id="SSF56801">
    <property type="entry name" value="Acetyl-CoA synthetase-like"/>
    <property type="match status" value="1"/>
</dbReference>
<feature type="compositionally biased region" description="Polar residues" evidence="1">
    <location>
        <begin position="7"/>
        <end position="26"/>
    </location>
</feature>
<dbReference type="InterPro" id="IPR045851">
    <property type="entry name" value="AMP-bd_C_sf"/>
</dbReference>
<dbReference type="Pfam" id="PF13193">
    <property type="entry name" value="AMP-binding_C"/>
    <property type="match status" value="1"/>
</dbReference>
<proteinExistence type="predicted"/>
<gene>
    <name evidence="4" type="ORF">B5808_03535</name>
</gene>
<dbReference type="InterPro" id="IPR025110">
    <property type="entry name" value="AMP-bd_C"/>
</dbReference>
<feature type="domain" description="AMP-binding enzyme C-terminal" evidence="3">
    <location>
        <begin position="339"/>
        <end position="412"/>
    </location>
</feature>
<dbReference type="PANTHER" id="PTHR43767">
    <property type="entry name" value="LONG-CHAIN-FATTY-ACID--COA LIGASE"/>
    <property type="match status" value="1"/>
</dbReference>
<protein>
    <recommendedName>
        <fullName evidence="6">O-succinylbenzoate--CoA ligase</fullName>
    </recommendedName>
</protein>
<dbReference type="AlphaFoldDB" id="A0A1X9LMQ7"/>
<keyword evidence="5" id="KW-1185">Reference proteome</keyword>
<dbReference type="Gene3D" id="3.30.300.30">
    <property type="match status" value="1"/>
</dbReference>
<evidence type="ECO:0000259" key="2">
    <source>
        <dbReference type="Pfam" id="PF00501"/>
    </source>
</evidence>
<dbReference type="GO" id="GO:0016878">
    <property type="term" value="F:acid-thiol ligase activity"/>
    <property type="evidence" value="ECO:0007669"/>
    <property type="project" value="UniProtKB-ARBA"/>
</dbReference>
<dbReference type="InterPro" id="IPR050237">
    <property type="entry name" value="ATP-dep_AMP-bd_enzyme"/>
</dbReference>
<organism evidence="4 5">
    <name type="scientific">Cnuibacter physcomitrellae</name>
    <dbReference type="NCBI Taxonomy" id="1619308"/>
    <lineage>
        <taxon>Bacteria</taxon>
        <taxon>Bacillati</taxon>
        <taxon>Actinomycetota</taxon>
        <taxon>Actinomycetes</taxon>
        <taxon>Micrococcales</taxon>
        <taxon>Microbacteriaceae</taxon>
        <taxon>Cnuibacter</taxon>
    </lineage>
</organism>
<reference evidence="4 5" key="1">
    <citation type="submission" date="2017-04" db="EMBL/GenBank/DDBJ databases">
        <authorList>
            <person name="Afonso C.L."/>
            <person name="Miller P.J."/>
            <person name="Scott M.A."/>
            <person name="Spackman E."/>
            <person name="Goraichik I."/>
            <person name="Dimitrov K.M."/>
            <person name="Suarez D.L."/>
            <person name="Swayne D.E."/>
        </authorList>
    </citation>
    <scope>NUCLEOTIDE SEQUENCE [LARGE SCALE GENOMIC DNA]</scope>
    <source>
        <strain evidence="5">XA(T)</strain>
    </source>
</reference>
<sequence>MRRSRGATPSSRSGTPTSAASRTTTEGGVGSVRRLEVIDGSNPHTVGIALRAALSREGPAILPRERAKLGETALGEAAPDAIGGDVPDEVALPVALVVETSGSSGAPKRVALSADALLASAAGSESALGGPGQWLLALPTHYVAGIQVLVRSIAAGTTPVVASAGRFTAHGFVDAAAELEHPVRYTSIVPVQLARLVEAAERAPEIRSAVARFDALLVGGQALSPALAERARALGFRVVRTYGSSETAGGCVYDGLPIGRTVVRERGGELQISGPSLAEGYLDPELTAERFLVDEGVRWYRTGDAGSVTETGDAVHVQVSGRLDNVIISGGVKVALDRVERLVQAVPGFEQAVVVARDSEEWGQVPVVVTDARVPVGALWRLRDAVAEGAGRAAAPDEIVELERLPRLASGKPDRVGLTRTLTASAGPGSDGDGVTEPGP</sequence>
<dbReference type="STRING" id="1619308.B5808_03535"/>
<dbReference type="InterPro" id="IPR042099">
    <property type="entry name" value="ANL_N_sf"/>
</dbReference>